<evidence type="ECO:0000313" key="2">
    <source>
        <dbReference type="EMBL" id="CAH1976568.1"/>
    </source>
</evidence>
<keyword evidence="1" id="KW-1133">Transmembrane helix</keyword>
<proteinExistence type="predicted"/>
<comment type="caution">
    <text evidence="2">The sequence shown here is derived from an EMBL/GenBank/DDBJ whole genome shotgun (WGS) entry which is preliminary data.</text>
</comment>
<keyword evidence="1" id="KW-0472">Membrane</keyword>
<reference evidence="2" key="1">
    <citation type="submission" date="2022-03" db="EMBL/GenBank/DDBJ databases">
        <authorList>
            <person name="Sayadi A."/>
        </authorList>
    </citation>
    <scope>NUCLEOTIDE SEQUENCE</scope>
</reference>
<organism evidence="2 3">
    <name type="scientific">Acanthoscelides obtectus</name>
    <name type="common">Bean weevil</name>
    <name type="synonym">Bruchus obtectus</name>
    <dbReference type="NCBI Taxonomy" id="200917"/>
    <lineage>
        <taxon>Eukaryota</taxon>
        <taxon>Metazoa</taxon>
        <taxon>Ecdysozoa</taxon>
        <taxon>Arthropoda</taxon>
        <taxon>Hexapoda</taxon>
        <taxon>Insecta</taxon>
        <taxon>Pterygota</taxon>
        <taxon>Neoptera</taxon>
        <taxon>Endopterygota</taxon>
        <taxon>Coleoptera</taxon>
        <taxon>Polyphaga</taxon>
        <taxon>Cucujiformia</taxon>
        <taxon>Chrysomeloidea</taxon>
        <taxon>Chrysomelidae</taxon>
        <taxon>Bruchinae</taxon>
        <taxon>Bruchini</taxon>
        <taxon>Acanthoscelides</taxon>
    </lineage>
</organism>
<keyword evidence="3" id="KW-1185">Reference proteome</keyword>
<dbReference type="OrthoDB" id="10386880at2759"/>
<dbReference type="Proteomes" id="UP001152888">
    <property type="component" value="Unassembled WGS sequence"/>
</dbReference>
<accession>A0A9P0PC85</accession>
<dbReference type="AlphaFoldDB" id="A0A9P0PC85"/>
<protein>
    <submittedName>
        <fullName evidence="2">Uncharacterized protein</fullName>
    </submittedName>
</protein>
<evidence type="ECO:0000313" key="3">
    <source>
        <dbReference type="Proteomes" id="UP001152888"/>
    </source>
</evidence>
<dbReference type="EMBL" id="CAKOFQ010006849">
    <property type="protein sequence ID" value="CAH1976568.1"/>
    <property type="molecule type" value="Genomic_DNA"/>
</dbReference>
<sequence length="75" mass="8831">MSEMILIESVRHTTGDHLLMTYYNSEGTGRVTLPMWIKESTICQRTPRVWCFVLLLLALAYFMYVKVTDKTSRRK</sequence>
<name>A0A9P0PC85_ACAOB</name>
<feature type="transmembrane region" description="Helical" evidence="1">
    <location>
        <begin position="47"/>
        <end position="65"/>
    </location>
</feature>
<evidence type="ECO:0000256" key="1">
    <source>
        <dbReference type="SAM" id="Phobius"/>
    </source>
</evidence>
<gene>
    <name evidence="2" type="ORF">ACAOBT_LOCUS12193</name>
</gene>
<keyword evidence="1" id="KW-0812">Transmembrane</keyword>